<dbReference type="EMBL" id="CAJQUM010000001">
    <property type="protein sequence ID" value="CAG4885271.1"/>
    <property type="molecule type" value="Genomic_DNA"/>
</dbReference>
<evidence type="ECO:0000256" key="5">
    <source>
        <dbReference type="ARBA" id="ARBA00023002"/>
    </source>
</evidence>
<evidence type="ECO:0000256" key="4">
    <source>
        <dbReference type="ARBA" id="ARBA00022827"/>
    </source>
</evidence>
<organism evidence="15 16">
    <name type="scientific">Georgfuchsia toluolica</name>
    <dbReference type="NCBI Taxonomy" id="424218"/>
    <lineage>
        <taxon>Bacteria</taxon>
        <taxon>Pseudomonadati</taxon>
        <taxon>Pseudomonadota</taxon>
        <taxon>Betaproteobacteria</taxon>
        <taxon>Nitrosomonadales</taxon>
        <taxon>Sterolibacteriaceae</taxon>
        <taxon>Georgfuchsia</taxon>
    </lineage>
</organism>
<dbReference type="InterPro" id="IPR025878">
    <property type="entry name" value="Acyl-CoA_dh-like_C_dom"/>
</dbReference>
<evidence type="ECO:0000256" key="9">
    <source>
        <dbReference type="ARBA" id="ARBA00069043"/>
    </source>
</evidence>
<proteinExistence type="inferred from homology"/>
<evidence type="ECO:0000259" key="12">
    <source>
        <dbReference type="Pfam" id="PF02770"/>
    </source>
</evidence>
<evidence type="ECO:0000256" key="8">
    <source>
        <dbReference type="ARBA" id="ARBA00066694"/>
    </source>
</evidence>
<dbReference type="Pfam" id="PF00441">
    <property type="entry name" value="Acyl-CoA_dh_1"/>
    <property type="match status" value="1"/>
</dbReference>
<reference evidence="15" key="1">
    <citation type="submission" date="2021-04" db="EMBL/GenBank/DDBJ databases">
        <authorList>
            <person name="Hornung B."/>
        </authorList>
    </citation>
    <scope>NUCLEOTIDE SEQUENCE</scope>
    <source>
        <strain evidence="15">G5G6</strain>
    </source>
</reference>
<evidence type="ECO:0000256" key="6">
    <source>
        <dbReference type="ARBA" id="ARBA00051388"/>
    </source>
</evidence>
<evidence type="ECO:0000313" key="15">
    <source>
        <dbReference type="EMBL" id="CAG4885271.1"/>
    </source>
</evidence>
<sequence length="597" mass="63562">MADYTPPLRDMRFILEDMGYLGEVAVLPGQEEITADVTFAILEEAGKFAAAMLAPLNRSGDREGCRLQNNVVTTPKGWKDAYAAYREAGWTGVAGPQEFGGQNLAKIVATPLQEMWQSANLAFSLLPLLSFGAIDALLRTASTELKHKYLPKMIDGTWSGTMNLTEPQAGSDLGAVRTRAEPQPDGSYRISGQKIFITYGEHDCTENIIHLVLARLPDAPPGVKGISLFVVPKFLVNADGSLGARNDVKCVSIEHKLGIHASPTCVMAYGDEGGAVGHLVGSANRGLEHMFVMMNEARFSVGLQGIAVAERSYQQALAYARERIQGHDAVSGEHDVAIIRHPDVRRMLLLMKSRTQAARMLAYAVAAQFDRALHHADAEARKQSQALVDLLIPVVKAWSTEIGNESVQLGVQIHGGMGFIEETGAAQHLRDARILTIYEGTTGIQALDLLGRKLARDGGESLKLLIGTMLRDAEALAAAPLPEAAALAPALKNAIDTLGKGGHSLLVTGMGNMGAALGVAVPFLHLTGVVCGAWQWGRATTAAAKAIQAGSTDADYYRSQIALAQFYFSHVASSAAGLAQTVAQGGSEVSAFPDQGF</sequence>
<feature type="domain" description="Acyl-CoA dehydrogenase/oxidase C-terminal" evidence="11">
    <location>
        <begin position="284"/>
        <end position="448"/>
    </location>
</feature>
<dbReference type="Pfam" id="PF02770">
    <property type="entry name" value="Acyl-CoA_dh_M"/>
    <property type="match status" value="1"/>
</dbReference>
<dbReference type="AlphaFoldDB" id="A0A916J6S4"/>
<keyword evidence="16" id="KW-1185">Reference proteome</keyword>
<dbReference type="PANTHER" id="PTHR42803:SF1">
    <property type="entry name" value="BROAD-SPECIFICITY LINEAR ACYL-COA DEHYDROGENASE FADE5"/>
    <property type="match status" value="1"/>
</dbReference>
<dbReference type="Proteomes" id="UP000742786">
    <property type="component" value="Unassembled WGS sequence"/>
</dbReference>
<dbReference type="FunFam" id="2.40.110.10:FF:000031">
    <property type="entry name" value="Acyl-CoA dehydrogenase, putative"/>
    <property type="match status" value="1"/>
</dbReference>
<evidence type="ECO:0000259" key="14">
    <source>
        <dbReference type="Pfam" id="PF12806"/>
    </source>
</evidence>
<dbReference type="GO" id="GO:0050660">
    <property type="term" value="F:flavin adenine dinucleotide binding"/>
    <property type="evidence" value="ECO:0007669"/>
    <property type="project" value="InterPro"/>
</dbReference>
<dbReference type="SUPFAM" id="SSF56645">
    <property type="entry name" value="Acyl-CoA dehydrogenase NM domain-like"/>
    <property type="match status" value="1"/>
</dbReference>
<dbReference type="Pfam" id="PF02771">
    <property type="entry name" value="Acyl-CoA_dh_N"/>
    <property type="match status" value="1"/>
</dbReference>
<dbReference type="PANTHER" id="PTHR42803">
    <property type="entry name" value="ACYL-COA DEHYDROGENASE"/>
    <property type="match status" value="1"/>
</dbReference>
<dbReference type="Gene3D" id="2.40.110.10">
    <property type="entry name" value="Butyryl-CoA Dehydrogenase, subunit A, domain 2"/>
    <property type="match status" value="1"/>
</dbReference>
<evidence type="ECO:0000259" key="11">
    <source>
        <dbReference type="Pfam" id="PF00441"/>
    </source>
</evidence>
<dbReference type="InterPro" id="IPR052166">
    <property type="entry name" value="Diverse_Acyl-CoA_DH"/>
</dbReference>
<dbReference type="InterPro" id="IPR006091">
    <property type="entry name" value="Acyl-CoA_Oxase/DH_mid-dom"/>
</dbReference>
<gene>
    <name evidence="15" type="primary">dmdC</name>
    <name evidence="15" type="ORF">GTOL_13154</name>
</gene>
<dbReference type="EC" id="1.3.99.41" evidence="8"/>
<dbReference type="InterPro" id="IPR036250">
    <property type="entry name" value="AcylCo_DH-like_C"/>
</dbReference>
<evidence type="ECO:0000256" key="1">
    <source>
        <dbReference type="ARBA" id="ARBA00001974"/>
    </source>
</evidence>
<evidence type="ECO:0000256" key="3">
    <source>
        <dbReference type="ARBA" id="ARBA00022630"/>
    </source>
</evidence>
<comment type="caution">
    <text evidence="15">The sequence shown here is derived from an EMBL/GenBank/DDBJ whole genome shotgun (WGS) entry which is preliminary data.</text>
</comment>
<dbReference type="InterPro" id="IPR009100">
    <property type="entry name" value="AcylCoA_DH/oxidase_NM_dom_sf"/>
</dbReference>
<comment type="similarity">
    <text evidence="2 10">Belongs to the acyl-CoA dehydrogenase family.</text>
</comment>
<evidence type="ECO:0000256" key="2">
    <source>
        <dbReference type="ARBA" id="ARBA00009347"/>
    </source>
</evidence>
<dbReference type="InterPro" id="IPR037069">
    <property type="entry name" value="AcylCoA_DH/ox_N_sf"/>
</dbReference>
<protein>
    <recommendedName>
        <fullName evidence="9">3-methylmercaptopropionyl-CoA dehydrogenase</fullName>
        <ecNumber evidence="8">1.3.99.41</ecNumber>
    </recommendedName>
</protein>
<dbReference type="InterPro" id="IPR046373">
    <property type="entry name" value="Acyl-CoA_Oxase/DH_mid-dom_sf"/>
</dbReference>
<evidence type="ECO:0000313" key="16">
    <source>
        <dbReference type="Proteomes" id="UP000742786"/>
    </source>
</evidence>
<keyword evidence="5 10" id="KW-0560">Oxidoreductase</keyword>
<comment type="cofactor">
    <cofactor evidence="1 10">
        <name>FAD</name>
        <dbReference type="ChEBI" id="CHEBI:57692"/>
    </cofactor>
</comment>
<keyword evidence="4 10" id="KW-0274">FAD</keyword>
<evidence type="ECO:0000259" key="13">
    <source>
        <dbReference type="Pfam" id="PF02771"/>
    </source>
</evidence>
<dbReference type="InterPro" id="IPR009075">
    <property type="entry name" value="AcylCo_DH/oxidase_C"/>
</dbReference>
<dbReference type="Pfam" id="PF12806">
    <property type="entry name" value="Acyl-CoA_dh_C"/>
    <property type="match status" value="1"/>
</dbReference>
<keyword evidence="3 10" id="KW-0285">Flavoprotein</keyword>
<dbReference type="Gene3D" id="1.10.540.10">
    <property type="entry name" value="Acyl-CoA dehydrogenase/oxidase, N-terminal domain"/>
    <property type="match status" value="1"/>
</dbReference>
<accession>A0A916J6S4</accession>
<comment type="function">
    <text evidence="7">Involved in the assimilation of dimethylsulphoniopropionate (DMSP), an important compound in the fixation of carbon in marine phytoplankton, by mediating the conversion of 3-(methylthio)propanoyl-CoA (MMPA-CoA) to 3-(methylthio)acryloyl-CoA (MTA-CoA).</text>
</comment>
<evidence type="ECO:0000256" key="10">
    <source>
        <dbReference type="RuleBase" id="RU362125"/>
    </source>
</evidence>
<feature type="domain" description="Acyl-CoA dehydrogenase/oxidase N-terminal" evidence="13">
    <location>
        <begin position="40"/>
        <end position="156"/>
    </location>
</feature>
<dbReference type="GO" id="GO:0016627">
    <property type="term" value="F:oxidoreductase activity, acting on the CH-CH group of donors"/>
    <property type="evidence" value="ECO:0007669"/>
    <property type="project" value="InterPro"/>
</dbReference>
<dbReference type="InterPro" id="IPR013786">
    <property type="entry name" value="AcylCoA_DH/ox_N"/>
</dbReference>
<dbReference type="SUPFAM" id="SSF47203">
    <property type="entry name" value="Acyl-CoA dehydrogenase C-terminal domain-like"/>
    <property type="match status" value="1"/>
</dbReference>
<feature type="domain" description="Acetyl-CoA dehydrogenase-like C-terminal" evidence="14">
    <location>
        <begin position="477"/>
        <end position="592"/>
    </location>
</feature>
<name>A0A916J6S4_9PROT</name>
<feature type="domain" description="Acyl-CoA oxidase/dehydrogenase middle" evidence="12">
    <location>
        <begin position="162"/>
        <end position="267"/>
    </location>
</feature>
<comment type="catalytic activity">
    <reaction evidence="6">
        <text>3-(methylsulfanyl)propanoyl-CoA + oxidized [electron-transfer flavoprotein] + H(+) = 3-(methylsulfanyl)acryloyl-CoA + reduced [electron-transfer flavoprotein]</text>
        <dbReference type="Rhea" id="RHEA:52612"/>
        <dbReference type="Rhea" id="RHEA-COMP:10685"/>
        <dbReference type="Rhea" id="RHEA-COMP:10686"/>
        <dbReference type="ChEBI" id="CHEBI:15378"/>
        <dbReference type="ChEBI" id="CHEBI:57692"/>
        <dbReference type="ChEBI" id="CHEBI:58307"/>
        <dbReference type="ChEBI" id="CHEBI:82815"/>
        <dbReference type="ChEBI" id="CHEBI:84994"/>
        <dbReference type="EC" id="1.3.99.41"/>
    </reaction>
    <physiologicalReaction direction="left-to-right" evidence="6">
        <dbReference type="Rhea" id="RHEA:52613"/>
    </physiologicalReaction>
</comment>
<dbReference type="Gene3D" id="1.20.140.10">
    <property type="entry name" value="Butyryl-CoA Dehydrogenase, subunit A, domain 3"/>
    <property type="match status" value="1"/>
</dbReference>
<evidence type="ECO:0000256" key="7">
    <source>
        <dbReference type="ARBA" id="ARBA00058683"/>
    </source>
</evidence>
<dbReference type="RefSeq" id="WP_220637030.1">
    <property type="nucleotide sequence ID" value="NZ_CAJQUM010000001.1"/>
</dbReference>